<dbReference type="PANTHER" id="PTHR23169">
    <property type="entry name" value="ENVOPLAKIN"/>
    <property type="match status" value="1"/>
</dbReference>
<accession>A0A0P7U4B0</accession>
<sequence>ALVVDHQVSRVTRRFTQLCPHKISVLNPSVSLSSTEPLQAFMEEVVQKQTDVERVSKAQQSKGSGRGSSPADKLRTYEECSSRWQQVWQRANACQRRYNDALYRAEELAEGPVFDFDVWRERFMCWLRYRKTGVMDVFRPVDTDQDGRITRLDFIECILASKFPTNQQELTSVADIFDQNGDGHIDYYQFVATLLSNRELNRVDKDSIEDEFWDSECSVRMLFGYVLVQLGGTWVDLDQFLLKYDPCRASSSTSCVGRRLSRKRGGDM</sequence>
<keyword evidence="3" id="KW-0479">Metal-binding</keyword>
<feature type="region of interest" description="Disordered" evidence="6">
    <location>
        <begin position="53"/>
        <end position="74"/>
    </location>
</feature>
<comment type="caution">
    <text evidence="9">The sequence shown here is derived from an EMBL/GenBank/DDBJ whole genome shotgun (WGS) entry which is preliminary data.</text>
</comment>
<dbReference type="GO" id="GO:0005198">
    <property type="term" value="F:structural molecule activity"/>
    <property type="evidence" value="ECO:0007669"/>
    <property type="project" value="TreeGrafter"/>
</dbReference>
<dbReference type="SUPFAM" id="SSF143575">
    <property type="entry name" value="GAS2 domain-like"/>
    <property type="match status" value="1"/>
</dbReference>
<dbReference type="GO" id="GO:0005737">
    <property type="term" value="C:cytoplasm"/>
    <property type="evidence" value="ECO:0007669"/>
    <property type="project" value="TreeGrafter"/>
</dbReference>
<dbReference type="CDD" id="cd00051">
    <property type="entry name" value="EFh"/>
    <property type="match status" value="1"/>
</dbReference>
<name>A0A0P7U4B0_SCLFO</name>
<feature type="domain" description="GAR" evidence="8">
    <location>
        <begin position="161"/>
        <end position="248"/>
    </location>
</feature>
<dbReference type="InterPro" id="IPR036534">
    <property type="entry name" value="GAR_dom_sf"/>
</dbReference>
<keyword evidence="5" id="KW-0206">Cytoskeleton</keyword>
<feature type="non-terminal residue" evidence="9">
    <location>
        <position position="1"/>
    </location>
</feature>
<dbReference type="Gene3D" id="1.10.238.10">
    <property type="entry name" value="EF-hand"/>
    <property type="match status" value="1"/>
</dbReference>
<organism evidence="9 10">
    <name type="scientific">Scleropages formosus</name>
    <name type="common">Asian bonytongue</name>
    <name type="synonym">Osteoglossum formosum</name>
    <dbReference type="NCBI Taxonomy" id="113540"/>
    <lineage>
        <taxon>Eukaryota</taxon>
        <taxon>Metazoa</taxon>
        <taxon>Chordata</taxon>
        <taxon>Craniata</taxon>
        <taxon>Vertebrata</taxon>
        <taxon>Euteleostomi</taxon>
        <taxon>Actinopterygii</taxon>
        <taxon>Neopterygii</taxon>
        <taxon>Teleostei</taxon>
        <taxon>Osteoglossocephala</taxon>
        <taxon>Osteoglossomorpha</taxon>
        <taxon>Osteoglossiformes</taxon>
        <taxon>Osteoglossidae</taxon>
        <taxon>Scleropages</taxon>
    </lineage>
</organism>
<dbReference type="GO" id="GO:0005882">
    <property type="term" value="C:intermediate filament"/>
    <property type="evidence" value="ECO:0007669"/>
    <property type="project" value="TreeGrafter"/>
</dbReference>
<dbReference type="AlphaFoldDB" id="A0A0P7U4B0"/>
<comment type="subcellular location">
    <subcellularLocation>
        <location evidence="1">Cytoplasm</location>
        <location evidence="1">Cytoskeleton</location>
    </subcellularLocation>
</comment>
<proteinExistence type="predicted"/>
<dbReference type="InterPro" id="IPR043197">
    <property type="entry name" value="Plakin"/>
</dbReference>
<dbReference type="InterPro" id="IPR011992">
    <property type="entry name" value="EF-hand-dom_pair"/>
</dbReference>
<protein>
    <recommendedName>
        <fullName evidence="11">Calmodulin</fullName>
    </recommendedName>
</protein>
<dbReference type="Pfam" id="PF13499">
    <property type="entry name" value="EF-hand_7"/>
    <property type="match status" value="1"/>
</dbReference>
<evidence type="ECO:0000259" key="8">
    <source>
        <dbReference type="PROSITE" id="PS51460"/>
    </source>
</evidence>
<evidence type="ECO:0000256" key="5">
    <source>
        <dbReference type="ARBA" id="ARBA00023212"/>
    </source>
</evidence>
<dbReference type="SMART" id="SM00054">
    <property type="entry name" value="EFh"/>
    <property type="match status" value="2"/>
</dbReference>
<reference evidence="9 10" key="1">
    <citation type="submission" date="2015-08" db="EMBL/GenBank/DDBJ databases">
        <title>The genome of the Asian arowana (Scleropages formosus).</title>
        <authorList>
            <person name="Tan M.H."/>
            <person name="Gan H.M."/>
            <person name="Croft L.J."/>
            <person name="Austin C.M."/>
        </authorList>
    </citation>
    <scope>NUCLEOTIDE SEQUENCE [LARGE SCALE GENOMIC DNA]</scope>
    <source>
        <strain evidence="9">Aro1</strain>
    </source>
</reference>
<dbReference type="GO" id="GO:0045104">
    <property type="term" value="P:intermediate filament cytoskeleton organization"/>
    <property type="evidence" value="ECO:0007669"/>
    <property type="project" value="InterPro"/>
</dbReference>
<feature type="domain" description="EF-hand" evidence="7">
    <location>
        <begin position="165"/>
        <end position="200"/>
    </location>
</feature>
<evidence type="ECO:0000256" key="1">
    <source>
        <dbReference type="ARBA" id="ARBA00004245"/>
    </source>
</evidence>
<dbReference type="EMBL" id="JARO02009158">
    <property type="protein sequence ID" value="KPP61925.1"/>
    <property type="molecule type" value="Genomic_DNA"/>
</dbReference>
<dbReference type="InterPro" id="IPR002048">
    <property type="entry name" value="EF_hand_dom"/>
</dbReference>
<evidence type="ECO:0000256" key="3">
    <source>
        <dbReference type="ARBA" id="ARBA00022723"/>
    </source>
</evidence>
<dbReference type="SUPFAM" id="SSF47473">
    <property type="entry name" value="EF-hand"/>
    <property type="match status" value="1"/>
</dbReference>
<evidence type="ECO:0000256" key="6">
    <source>
        <dbReference type="SAM" id="MobiDB-lite"/>
    </source>
</evidence>
<keyword evidence="4" id="KW-0106">Calcium</keyword>
<evidence type="ECO:0000256" key="2">
    <source>
        <dbReference type="ARBA" id="ARBA00022490"/>
    </source>
</evidence>
<dbReference type="GO" id="GO:0016020">
    <property type="term" value="C:membrane"/>
    <property type="evidence" value="ECO:0007669"/>
    <property type="project" value="TreeGrafter"/>
</dbReference>
<dbReference type="InterPro" id="IPR018247">
    <property type="entry name" value="EF_Hand_1_Ca_BS"/>
</dbReference>
<dbReference type="GO" id="GO:0008017">
    <property type="term" value="F:microtubule binding"/>
    <property type="evidence" value="ECO:0007669"/>
    <property type="project" value="InterPro"/>
</dbReference>
<evidence type="ECO:0008006" key="11">
    <source>
        <dbReference type="Google" id="ProtNLM"/>
    </source>
</evidence>
<gene>
    <name evidence="9" type="ORF">Z043_119926</name>
</gene>
<keyword evidence="2" id="KW-0963">Cytoplasm</keyword>
<evidence type="ECO:0000313" key="10">
    <source>
        <dbReference type="Proteomes" id="UP000034805"/>
    </source>
</evidence>
<dbReference type="Gene3D" id="1.20.58.60">
    <property type="match status" value="1"/>
</dbReference>
<dbReference type="Pfam" id="PF02187">
    <property type="entry name" value="GAS2"/>
    <property type="match status" value="1"/>
</dbReference>
<dbReference type="PROSITE" id="PS00018">
    <property type="entry name" value="EF_HAND_1"/>
    <property type="match status" value="1"/>
</dbReference>
<dbReference type="InterPro" id="IPR003108">
    <property type="entry name" value="GAR_dom"/>
</dbReference>
<evidence type="ECO:0000313" key="9">
    <source>
        <dbReference type="EMBL" id="KPP61925.1"/>
    </source>
</evidence>
<dbReference type="Proteomes" id="UP000034805">
    <property type="component" value="Unassembled WGS sequence"/>
</dbReference>
<evidence type="ECO:0000256" key="4">
    <source>
        <dbReference type="ARBA" id="ARBA00022837"/>
    </source>
</evidence>
<dbReference type="PROSITE" id="PS50222">
    <property type="entry name" value="EF_HAND_2"/>
    <property type="match status" value="2"/>
</dbReference>
<evidence type="ECO:0000259" key="7">
    <source>
        <dbReference type="PROSITE" id="PS50222"/>
    </source>
</evidence>
<feature type="domain" description="EF-hand" evidence="7">
    <location>
        <begin position="129"/>
        <end position="164"/>
    </location>
</feature>
<dbReference type="PROSITE" id="PS51460">
    <property type="entry name" value="GAR"/>
    <property type="match status" value="1"/>
</dbReference>
<dbReference type="GO" id="GO:0005509">
    <property type="term" value="F:calcium ion binding"/>
    <property type="evidence" value="ECO:0007669"/>
    <property type="project" value="InterPro"/>
</dbReference>
<dbReference type="GO" id="GO:0042060">
    <property type="term" value="P:wound healing"/>
    <property type="evidence" value="ECO:0007669"/>
    <property type="project" value="TreeGrafter"/>
</dbReference>
<dbReference type="PANTHER" id="PTHR23169:SF23">
    <property type="entry name" value="SHORT STOP, ISOFORM H"/>
    <property type="match status" value="1"/>
</dbReference>